<organism evidence="6 7">
    <name type="scientific">Eimeria necatrix</name>
    <dbReference type="NCBI Taxonomy" id="51315"/>
    <lineage>
        <taxon>Eukaryota</taxon>
        <taxon>Sar</taxon>
        <taxon>Alveolata</taxon>
        <taxon>Apicomplexa</taxon>
        <taxon>Conoidasida</taxon>
        <taxon>Coccidia</taxon>
        <taxon>Eucoccidiorida</taxon>
        <taxon>Eimeriorina</taxon>
        <taxon>Eimeriidae</taxon>
        <taxon>Eimeria</taxon>
    </lineage>
</organism>
<protein>
    <recommendedName>
        <fullName evidence="5">V-type proton ATPase subunit C</fullName>
    </recommendedName>
</protein>
<dbReference type="GO" id="GO:0000221">
    <property type="term" value="C:vacuolar proton-transporting V-type ATPase, V1 domain"/>
    <property type="evidence" value="ECO:0007669"/>
    <property type="project" value="TreeGrafter"/>
</dbReference>
<dbReference type="Gene3D" id="3.30.70.1180">
    <property type="entry name" value="Vacuolar atp synthase subunit c, domain 1"/>
    <property type="match status" value="1"/>
</dbReference>
<dbReference type="CDD" id="cd14785">
    <property type="entry name" value="V-ATPase_C"/>
    <property type="match status" value="1"/>
</dbReference>
<evidence type="ECO:0000313" key="6">
    <source>
        <dbReference type="EMBL" id="CDJ67349.1"/>
    </source>
</evidence>
<evidence type="ECO:0000256" key="5">
    <source>
        <dbReference type="RuleBase" id="RU364010"/>
    </source>
</evidence>
<evidence type="ECO:0000256" key="4">
    <source>
        <dbReference type="ARBA" id="ARBA00023065"/>
    </source>
</evidence>
<dbReference type="SUPFAM" id="SSF118203">
    <property type="entry name" value="Vacuolar ATP synthase subunit C"/>
    <property type="match status" value="1"/>
</dbReference>
<keyword evidence="2 5" id="KW-0813">Transport</keyword>
<comment type="similarity">
    <text evidence="1 5">Belongs to the V-ATPase C subunit family.</text>
</comment>
<dbReference type="GeneID" id="25473660"/>
<dbReference type="VEuPathDB" id="ToxoDB:ENH_00034960"/>
<evidence type="ECO:0000313" key="7">
    <source>
        <dbReference type="Proteomes" id="UP000030754"/>
    </source>
</evidence>
<dbReference type="Gene3D" id="3.30.70.100">
    <property type="match status" value="1"/>
</dbReference>
<dbReference type="EMBL" id="HG724334">
    <property type="protein sequence ID" value="CDJ67349.1"/>
    <property type="molecule type" value="Genomic_DNA"/>
</dbReference>
<evidence type="ECO:0000256" key="1">
    <source>
        <dbReference type="ARBA" id="ARBA00006138"/>
    </source>
</evidence>
<proteinExistence type="inferred from homology"/>
<dbReference type="AlphaFoldDB" id="U6MXV5"/>
<dbReference type="InterPro" id="IPR036132">
    <property type="entry name" value="Vac_ATP_synth_c_sf"/>
</dbReference>
<dbReference type="Gene3D" id="1.20.1460.10">
    <property type="entry name" value="subunit c (vma5p) of the yeast v-atpase, domain 2"/>
    <property type="match status" value="1"/>
</dbReference>
<accession>U6MXV5</accession>
<reference evidence="6" key="2">
    <citation type="submission" date="2013-10" db="EMBL/GenBank/DDBJ databases">
        <authorList>
            <person name="Aslett M."/>
        </authorList>
    </citation>
    <scope>NUCLEOTIDE SEQUENCE [LARGE SCALE GENOMIC DNA]</scope>
    <source>
        <strain evidence="6">Houghton</strain>
    </source>
</reference>
<keyword evidence="3 5" id="KW-0375">Hydrogen ion transport</keyword>
<dbReference type="GO" id="GO:0046961">
    <property type="term" value="F:proton-transporting ATPase activity, rotational mechanism"/>
    <property type="evidence" value="ECO:0007669"/>
    <property type="project" value="InterPro"/>
</dbReference>
<evidence type="ECO:0000256" key="2">
    <source>
        <dbReference type="ARBA" id="ARBA00022448"/>
    </source>
</evidence>
<dbReference type="PANTHER" id="PTHR10137">
    <property type="entry name" value="V-TYPE PROTON ATPASE SUBUNIT C"/>
    <property type="match status" value="1"/>
</dbReference>
<dbReference type="InterPro" id="IPR004907">
    <property type="entry name" value="ATPase_V1-cplx_csu"/>
</dbReference>
<evidence type="ECO:0000256" key="3">
    <source>
        <dbReference type="ARBA" id="ARBA00022781"/>
    </source>
</evidence>
<dbReference type="Pfam" id="PF03223">
    <property type="entry name" value="V-ATPase_C"/>
    <property type="match status" value="1"/>
</dbReference>
<comment type="function">
    <text evidence="5">Subunit of the V1 complex of vacuolar(H+)-ATPase (V-ATPase), a multisubunit enzyme composed of a peripheral complex (V1) that hydrolyzes ATP and a membrane integral complex (V0) that translocates protons. V-ATPase is responsible for acidifying and maintaining the pH of intracellular compartments and in some cell types, is targeted to the plasma membrane, where it is responsible for acidifying the extracellular environment. Subunit C is necessary for the assembly of the catalytic sector of the enzyme and is likely to have a specific function in its catalytic activity.</text>
</comment>
<dbReference type="Proteomes" id="UP000030754">
    <property type="component" value="Unassembled WGS sequence"/>
</dbReference>
<sequence>MAEGKRREAKPAFWLVASSLRESQTAELVHSQVRNALVGGRAPLCDDVGLFEVPTGLKFGSFDDLVRAVDLLQQQDSAVEAALRRVERQALELDPEAQLKVVWQRHSLSVDQYIRRFSWDEAKFPKARAIREHLEAIVQSVGKLEEEVRAKVAAWQAARGPCGENGPLVYSERELREVLTPAVVQPGDFVASELVTTAVACVPLEAESHWLSCYERLSPLAAVPRSAKKLGLPPDSAGVCLWRVVVFKRGLEAFKSAAAAQHFAVREFAYSAQAGRLLLERRSRATAERSQHEAFLARVCFAAFSDIFVSWLHLKAMRVFCDALLRFGVPANFVALFLRPTAPPRPAKIHAQLHALLTPPGLFGNRFYASLDKDNNEAEDFFPYVLLTLQPFAT</sequence>
<dbReference type="PANTHER" id="PTHR10137:SF0">
    <property type="entry name" value="V-TYPE PROTON ATPASE SUBUNIT C"/>
    <property type="match status" value="1"/>
</dbReference>
<name>U6MXV5_9EIME</name>
<dbReference type="RefSeq" id="XP_013435816.1">
    <property type="nucleotide sequence ID" value="XM_013580362.1"/>
</dbReference>
<reference evidence="6" key="1">
    <citation type="submission" date="2013-10" db="EMBL/GenBank/DDBJ databases">
        <title>Genomic analysis of the causative agents of coccidiosis in chickens.</title>
        <authorList>
            <person name="Reid A.J."/>
            <person name="Blake D."/>
            <person name="Billington K."/>
            <person name="Browne H."/>
            <person name="Dunn M."/>
            <person name="Hung S."/>
            <person name="Kawahara F."/>
            <person name="Miranda-Saavedra D."/>
            <person name="Mourier T."/>
            <person name="Nagra H."/>
            <person name="Otto T.D."/>
            <person name="Rawlings N."/>
            <person name="Sanchez A."/>
            <person name="Sanders M."/>
            <person name="Subramaniam C."/>
            <person name="Tay Y."/>
            <person name="Dear P."/>
            <person name="Doerig C."/>
            <person name="Gruber A."/>
            <person name="Parkinson J."/>
            <person name="Shirley M."/>
            <person name="Wan K.L."/>
            <person name="Berriman M."/>
            <person name="Tomley F."/>
            <person name="Pain A."/>
        </authorList>
    </citation>
    <scope>NUCLEOTIDE SEQUENCE [LARGE SCALE GENOMIC DNA]</scope>
    <source>
        <strain evidence="6">Houghton</strain>
    </source>
</reference>
<keyword evidence="7" id="KW-1185">Reference proteome</keyword>
<comment type="subunit">
    <text evidence="5">V-ATPase is a heteromultimeric enzyme composed of a peripheral catalytic V1 complex (components A to H) attached to an integral membrane V0 proton pore complex.</text>
</comment>
<dbReference type="OrthoDB" id="6605928at2759"/>
<keyword evidence="4 5" id="KW-0406">Ion transport</keyword>
<gene>
    <name evidence="6" type="ORF">ENH_00034960</name>
</gene>